<reference evidence="2 3" key="1">
    <citation type="journal article" date="2019" name="Sci. Rep.">
        <title>Orb-weaving spider Araneus ventricosus genome elucidates the spidroin gene catalogue.</title>
        <authorList>
            <person name="Kono N."/>
            <person name="Nakamura H."/>
            <person name="Ohtoshi R."/>
            <person name="Moran D.A.P."/>
            <person name="Shinohara A."/>
            <person name="Yoshida Y."/>
            <person name="Fujiwara M."/>
            <person name="Mori M."/>
            <person name="Tomita M."/>
            <person name="Arakawa K."/>
        </authorList>
    </citation>
    <scope>NUCLEOTIDE SEQUENCE [LARGE SCALE GENOMIC DNA]</scope>
</reference>
<organism evidence="2 3">
    <name type="scientific">Araneus ventricosus</name>
    <name type="common">Orbweaver spider</name>
    <name type="synonym">Epeira ventricosa</name>
    <dbReference type="NCBI Taxonomy" id="182803"/>
    <lineage>
        <taxon>Eukaryota</taxon>
        <taxon>Metazoa</taxon>
        <taxon>Ecdysozoa</taxon>
        <taxon>Arthropoda</taxon>
        <taxon>Chelicerata</taxon>
        <taxon>Arachnida</taxon>
        <taxon>Araneae</taxon>
        <taxon>Araneomorphae</taxon>
        <taxon>Entelegynae</taxon>
        <taxon>Araneoidea</taxon>
        <taxon>Araneidae</taxon>
        <taxon>Araneus</taxon>
    </lineage>
</organism>
<keyword evidence="3" id="KW-1185">Reference proteome</keyword>
<dbReference type="AlphaFoldDB" id="A0A4Y2NB88"/>
<evidence type="ECO:0000256" key="1">
    <source>
        <dbReference type="SAM" id="MobiDB-lite"/>
    </source>
</evidence>
<dbReference type="EMBL" id="BGPR01008802">
    <property type="protein sequence ID" value="GBN36182.1"/>
    <property type="molecule type" value="Genomic_DNA"/>
</dbReference>
<name>A0A4Y2NB88_ARAVE</name>
<accession>A0A4Y2NB88</accession>
<dbReference type="Proteomes" id="UP000499080">
    <property type="component" value="Unassembled WGS sequence"/>
</dbReference>
<comment type="caution">
    <text evidence="2">The sequence shown here is derived from an EMBL/GenBank/DDBJ whole genome shotgun (WGS) entry which is preliminary data.</text>
</comment>
<proteinExistence type="predicted"/>
<evidence type="ECO:0000313" key="3">
    <source>
        <dbReference type="Proteomes" id="UP000499080"/>
    </source>
</evidence>
<protein>
    <submittedName>
        <fullName evidence="2">Uncharacterized protein</fullName>
    </submittedName>
</protein>
<evidence type="ECO:0000313" key="2">
    <source>
        <dbReference type="EMBL" id="GBN36182.1"/>
    </source>
</evidence>
<feature type="compositionally biased region" description="Polar residues" evidence="1">
    <location>
        <begin position="1"/>
        <end position="12"/>
    </location>
</feature>
<sequence>MTEIFGNTSQHGISPWRRRVPDGTSRVEEAAILVVEAIKESLHVVVSKLAVSHIVDMPIISFSKYCYEILVLSTQTPQPSSAMKRE</sequence>
<gene>
    <name evidence="2" type="ORF">AVEN_261594_1</name>
</gene>
<feature type="region of interest" description="Disordered" evidence="1">
    <location>
        <begin position="1"/>
        <end position="23"/>
    </location>
</feature>